<dbReference type="AlphaFoldDB" id="A0AAW7NDI6"/>
<evidence type="ECO:0000313" key="3">
    <source>
        <dbReference type="Proteomes" id="UP001175137"/>
    </source>
</evidence>
<gene>
    <name evidence="2" type="ORF">QYM23_09050</name>
</gene>
<comment type="caution">
    <text evidence="2">The sequence shown here is derived from an EMBL/GenBank/DDBJ whole genome shotgun (WGS) entry which is preliminary data.</text>
</comment>
<accession>A0AAW7NDI6</accession>
<dbReference type="PROSITE" id="PS00108">
    <property type="entry name" value="PROTEIN_KINASE_ST"/>
    <property type="match status" value="1"/>
</dbReference>
<dbReference type="PANTHER" id="PTHR41283">
    <property type="entry name" value="AMINOGLYCOSIDE PHOSPHOTRANSFERASE"/>
    <property type="match status" value="1"/>
</dbReference>
<dbReference type="Proteomes" id="UP001175137">
    <property type="component" value="Unassembled WGS sequence"/>
</dbReference>
<organism evidence="2 3">
    <name type="scientific">Bacillus cereus</name>
    <dbReference type="NCBI Taxonomy" id="1396"/>
    <lineage>
        <taxon>Bacteria</taxon>
        <taxon>Bacillati</taxon>
        <taxon>Bacillota</taxon>
        <taxon>Bacilli</taxon>
        <taxon>Bacillales</taxon>
        <taxon>Bacillaceae</taxon>
        <taxon>Bacillus</taxon>
        <taxon>Bacillus cereus group</taxon>
    </lineage>
</organism>
<protein>
    <submittedName>
        <fullName evidence="2">Aminoglycoside phosphotransferase family protein</fullName>
        <ecNumber evidence="2">2.7.1.-</ecNumber>
    </submittedName>
</protein>
<dbReference type="InterPro" id="IPR002575">
    <property type="entry name" value="Aminoglycoside_PTrfase"/>
</dbReference>
<feature type="domain" description="Aminoglycoside phosphotransferase" evidence="1">
    <location>
        <begin position="34"/>
        <end position="209"/>
    </location>
</feature>
<dbReference type="Gene3D" id="3.90.1200.10">
    <property type="match status" value="1"/>
</dbReference>
<name>A0AAW7NDI6_BACCE</name>
<dbReference type="SUPFAM" id="SSF56112">
    <property type="entry name" value="Protein kinase-like (PK-like)"/>
    <property type="match status" value="1"/>
</dbReference>
<evidence type="ECO:0000259" key="1">
    <source>
        <dbReference type="Pfam" id="PF01636"/>
    </source>
</evidence>
<dbReference type="RefSeq" id="WP_301266112.1">
    <property type="nucleotide sequence ID" value="NZ_JAUIQW010000001.1"/>
</dbReference>
<dbReference type="InterPro" id="IPR008271">
    <property type="entry name" value="Ser/Thr_kinase_AS"/>
</dbReference>
<dbReference type="PANTHER" id="PTHR41283:SF1">
    <property type="entry name" value="AMINOGLYCOSIDE PHOSPHOTRANSFERASE DOMAIN-CONTAINING PROTEIN"/>
    <property type="match status" value="1"/>
</dbReference>
<dbReference type="InterPro" id="IPR011009">
    <property type="entry name" value="Kinase-like_dom_sf"/>
</dbReference>
<evidence type="ECO:0000313" key="2">
    <source>
        <dbReference type="EMBL" id="MDN4873003.1"/>
    </source>
</evidence>
<reference evidence="2" key="1">
    <citation type="submission" date="2023-07" db="EMBL/GenBank/DDBJ databases">
        <title>Complete genome sequence of Bacillus cereus SRCM126073 isolated from soil.</title>
        <authorList>
            <person name="Yang H.-G."/>
            <person name="Ryu M.-S."/>
            <person name="Ha G.-S."/>
            <person name="Yang H.-J."/>
            <person name="Jeong D.-Y."/>
        </authorList>
    </citation>
    <scope>NUCLEOTIDE SEQUENCE</scope>
    <source>
        <strain evidence="2">SRCM126073</strain>
    </source>
</reference>
<proteinExistence type="predicted"/>
<sequence>MDGNYENITKIINYESSIQFVEKKFRSPDRFYCELNALNLCDGVIKCPKVLDIDKKNLRINLSFIYGESIIAQQTNTTHLINLAEILQKLHCIKVENFGYLNSDVTSQLDNWLIYLTNRFNKRVLDLGLNIENINKFESYFKSNLDNLICEDLKPVLMHHDLKPANIIVTPNNDIALIDFDRACGGDPVSDLAKLYSRTFHREETNEWFFFLERYLGKTTDKDIMKRIEFYDVLHSMGSIAYYNSNPSLKYKKIADNAKTHIRRIVNLEF</sequence>
<dbReference type="EC" id="2.7.1.-" evidence="2"/>
<keyword evidence="2" id="KW-0808">Transferase</keyword>
<dbReference type="Pfam" id="PF01636">
    <property type="entry name" value="APH"/>
    <property type="match status" value="1"/>
</dbReference>
<dbReference type="GO" id="GO:0004672">
    <property type="term" value="F:protein kinase activity"/>
    <property type="evidence" value="ECO:0007669"/>
    <property type="project" value="InterPro"/>
</dbReference>
<dbReference type="EMBL" id="JAUIQW010000001">
    <property type="protein sequence ID" value="MDN4873003.1"/>
    <property type="molecule type" value="Genomic_DNA"/>
</dbReference>